<gene>
    <name evidence="2" type="ORF">DBW98_01295</name>
</gene>
<dbReference type="GO" id="GO:0003700">
    <property type="term" value="F:DNA-binding transcription factor activity"/>
    <property type="evidence" value="ECO:0007669"/>
    <property type="project" value="TreeGrafter"/>
</dbReference>
<evidence type="ECO:0000313" key="3">
    <source>
        <dbReference type="Proteomes" id="UP000253032"/>
    </source>
</evidence>
<dbReference type="SUPFAM" id="SSF46785">
    <property type="entry name" value="Winged helix' DNA-binding domain"/>
    <property type="match status" value="1"/>
</dbReference>
<comment type="caution">
    <text evidence="2">The sequence shown here is derived from an EMBL/GenBank/DDBJ whole genome shotgun (WGS) entry which is preliminary data.</text>
</comment>
<dbReference type="Proteomes" id="UP000253032">
    <property type="component" value="Unassembled WGS sequence"/>
</dbReference>
<dbReference type="GO" id="GO:0003677">
    <property type="term" value="F:DNA binding"/>
    <property type="evidence" value="ECO:0007669"/>
    <property type="project" value="UniProtKB-KW"/>
</dbReference>
<name>A0A368BQG9_9GAMM</name>
<dbReference type="Gene3D" id="1.10.10.10">
    <property type="entry name" value="Winged helix-like DNA-binding domain superfamily/Winged helix DNA-binding domain"/>
    <property type="match status" value="1"/>
</dbReference>
<dbReference type="GO" id="GO:0005829">
    <property type="term" value="C:cytosol"/>
    <property type="evidence" value="ECO:0007669"/>
    <property type="project" value="TreeGrafter"/>
</dbReference>
<dbReference type="PANTHER" id="PTHR33221">
    <property type="entry name" value="WINGED HELIX-TURN-HELIX TRANSCRIPTIONAL REGULATOR, RRF2 FAMILY"/>
    <property type="match status" value="1"/>
</dbReference>
<proteinExistence type="predicted"/>
<dbReference type="EMBL" id="QOPC01000004">
    <property type="protein sequence ID" value="RCL39117.1"/>
    <property type="molecule type" value="Genomic_DNA"/>
</dbReference>
<dbReference type="PANTHER" id="PTHR33221:SF5">
    <property type="entry name" value="HTH-TYPE TRANSCRIPTIONAL REGULATOR ISCR"/>
    <property type="match status" value="1"/>
</dbReference>
<dbReference type="AlphaFoldDB" id="A0A368BQG9"/>
<protein>
    <submittedName>
        <fullName evidence="2">Rrf2 family transcriptional regulator</fullName>
    </submittedName>
</protein>
<reference evidence="2 3" key="1">
    <citation type="journal article" date="2018" name="Microbiome">
        <title>Fine metagenomic profile of the Mediterranean stratified and mixed water columns revealed by assembly and recruitment.</title>
        <authorList>
            <person name="Haro-Moreno J.M."/>
            <person name="Lopez-Perez M."/>
            <person name="De La Torre J.R."/>
            <person name="Picazo A."/>
            <person name="Camacho A."/>
            <person name="Rodriguez-Valera F."/>
        </authorList>
    </citation>
    <scope>NUCLEOTIDE SEQUENCE [LARGE SCALE GENOMIC DNA]</scope>
    <source>
        <strain evidence="2">MED-G84</strain>
    </source>
</reference>
<dbReference type="Pfam" id="PF02082">
    <property type="entry name" value="Rrf2"/>
    <property type="match status" value="1"/>
</dbReference>
<organism evidence="2 3">
    <name type="scientific">SAR86 cluster bacterium</name>
    <dbReference type="NCBI Taxonomy" id="2030880"/>
    <lineage>
        <taxon>Bacteria</taxon>
        <taxon>Pseudomonadati</taxon>
        <taxon>Pseudomonadota</taxon>
        <taxon>Gammaproteobacteria</taxon>
        <taxon>SAR86 cluster</taxon>
    </lineage>
</organism>
<dbReference type="InterPro" id="IPR000944">
    <property type="entry name" value="Tscrpt_reg_Rrf2"/>
</dbReference>
<dbReference type="InterPro" id="IPR036390">
    <property type="entry name" value="WH_DNA-bd_sf"/>
</dbReference>
<accession>A0A368BQG9</accession>
<dbReference type="InterPro" id="IPR036388">
    <property type="entry name" value="WH-like_DNA-bd_sf"/>
</dbReference>
<dbReference type="PROSITE" id="PS51197">
    <property type="entry name" value="HTH_RRF2_2"/>
    <property type="match status" value="1"/>
</dbReference>
<evidence type="ECO:0000256" key="1">
    <source>
        <dbReference type="ARBA" id="ARBA00023125"/>
    </source>
</evidence>
<keyword evidence="1" id="KW-0238">DNA-binding</keyword>
<evidence type="ECO:0000313" key="2">
    <source>
        <dbReference type="EMBL" id="RCL39117.1"/>
    </source>
</evidence>
<sequence>MNFTTKSRYAVNALADLEFLSDDNTPVALTEIAARQGIDLTYLEQLFRKLRIAGIVKSVRGRNGGYIYAEHPQKISIKTIMNAVEENLDATNCAGTSSCRAGQKCNSHKLWDDLNNVVDNFLSDISILDLVEKPKRPHILLKEIQS</sequence>
<dbReference type="NCBIfam" id="TIGR00738">
    <property type="entry name" value="rrf2_super"/>
    <property type="match status" value="1"/>
</dbReference>